<proteinExistence type="predicted"/>
<dbReference type="OrthoDB" id="205900at2157"/>
<keyword evidence="4" id="KW-1185">Reference proteome</keyword>
<feature type="compositionally biased region" description="Acidic residues" evidence="1">
    <location>
        <begin position="200"/>
        <end position="212"/>
    </location>
</feature>
<dbReference type="KEGG" id="hlr:HALLA_08705"/>
<organism evidence="3 4">
    <name type="scientific">Halostagnicola larsenii XH-48</name>
    <dbReference type="NCBI Taxonomy" id="797299"/>
    <lineage>
        <taxon>Archaea</taxon>
        <taxon>Methanobacteriati</taxon>
        <taxon>Methanobacteriota</taxon>
        <taxon>Stenosarchaea group</taxon>
        <taxon>Halobacteria</taxon>
        <taxon>Halobacteriales</taxon>
        <taxon>Natrialbaceae</taxon>
        <taxon>Halostagnicola</taxon>
    </lineage>
</organism>
<reference evidence="3 4" key="1">
    <citation type="submission" date="2014-01" db="EMBL/GenBank/DDBJ databases">
        <authorList>
            <consortium name="DOE Joint Genome Institute"/>
            <person name="Anderson I."/>
            <person name="Huntemann M."/>
            <person name="Han J."/>
            <person name="Chen A."/>
            <person name="Kyrpides N."/>
            <person name="Mavromatis K."/>
            <person name="Markowitz V."/>
            <person name="Palaniappan K."/>
            <person name="Ivanova N."/>
            <person name="Schaumberg A."/>
            <person name="Pati A."/>
            <person name="Liolios K."/>
            <person name="Nordberg H.P."/>
            <person name="Cantor M.N."/>
            <person name="Hua S.X."/>
            <person name="Woyke T."/>
        </authorList>
    </citation>
    <scope>NUCLEOTIDE SEQUENCE [LARGE SCALE GENOMIC DNA]</scope>
    <source>
        <strain evidence="3 4">XH-48</strain>
    </source>
</reference>
<dbReference type="EMBL" id="CP007055">
    <property type="protein sequence ID" value="AHF98931.1"/>
    <property type="molecule type" value="Genomic_DNA"/>
</dbReference>
<name>W0JNQ9_9EURY</name>
<evidence type="ECO:0000256" key="1">
    <source>
        <dbReference type="SAM" id="MobiDB-lite"/>
    </source>
</evidence>
<dbReference type="GeneID" id="25144555"/>
<dbReference type="eggNOG" id="arCOG08161">
    <property type="taxonomic scope" value="Archaea"/>
</dbReference>
<dbReference type="AlphaFoldDB" id="W0JNQ9"/>
<keyword evidence="2" id="KW-1133">Transmembrane helix</keyword>
<keyword evidence="2" id="KW-0472">Membrane</keyword>
<dbReference type="RefSeq" id="WP_049952131.1">
    <property type="nucleotide sequence ID" value="NZ_CP007055.1"/>
</dbReference>
<keyword evidence="2" id="KW-0812">Transmembrane</keyword>
<dbReference type="STRING" id="797299.HALLA_08705"/>
<dbReference type="HOGENOM" id="CLU_108337_0_0_2"/>
<gene>
    <name evidence="3" type="ORF">HALLA_08705</name>
</gene>
<feature type="compositionally biased region" description="Basic and acidic residues" evidence="1">
    <location>
        <begin position="183"/>
        <end position="195"/>
    </location>
</feature>
<evidence type="ECO:0000313" key="4">
    <source>
        <dbReference type="Proteomes" id="UP000019024"/>
    </source>
</evidence>
<evidence type="ECO:0000313" key="3">
    <source>
        <dbReference type="EMBL" id="AHF98931.1"/>
    </source>
</evidence>
<accession>W0JNQ9</accession>
<dbReference type="Proteomes" id="UP000019024">
    <property type="component" value="Chromosome"/>
</dbReference>
<protein>
    <submittedName>
        <fullName evidence="3">Uncharacterized protein</fullName>
    </submittedName>
</protein>
<sequence>MTNEALENSRVVQFLRRCRAAGRILLEPFRRTGNWLARYTKESAIYRWLTAEPEPDVIVIDLRETYTVGPIIRAVDRVLDTLERSYENSRTEAAVASVGETVHARPLRLAGIAGLGFVIVSMVAAVVSGSLSVGVVAVQLLVATLAALGLRSTHTLEEVLETRVASALAAAFEPPEPPATANERADARSTNDDARSSTADESDQSLEDANDS</sequence>
<dbReference type="PATRIC" id="fig|797299.3.peg.781"/>
<evidence type="ECO:0000256" key="2">
    <source>
        <dbReference type="SAM" id="Phobius"/>
    </source>
</evidence>
<feature type="transmembrane region" description="Helical" evidence="2">
    <location>
        <begin position="109"/>
        <end position="127"/>
    </location>
</feature>
<feature type="region of interest" description="Disordered" evidence="1">
    <location>
        <begin position="171"/>
        <end position="212"/>
    </location>
</feature>